<evidence type="ECO:0000256" key="8">
    <source>
        <dbReference type="SAM" id="Coils"/>
    </source>
</evidence>
<dbReference type="GO" id="GO:0043122">
    <property type="term" value="P:regulation of canonical NF-kappaB signal transduction"/>
    <property type="evidence" value="ECO:0007669"/>
    <property type="project" value="TreeGrafter"/>
</dbReference>
<dbReference type="OrthoDB" id="6343844at2759"/>
<dbReference type="Gene3D" id="1.20.5.990">
    <property type="entry name" value="Nemo cc2-lz domain - 1d5 darpin complex"/>
    <property type="match status" value="1"/>
</dbReference>
<evidence type="ECO:0000313" key="11">
    <source>
        <dbReference type="EMBL" id="KNC26745.1"/>
    </source>
</evidence>
<dbReference type="PANTHER" id="PTHR31553:SF1">
    <property type="entry name" value="NF-KAPPA-B ESSENTIAL MODULATOR"/>
    <property type="match status" value="1"/>
</dbReference>
<protein>
    <submittedName>
        <fullName evidence="11">NF-kappa-B essential modulator</fullName>
    </submittedName>
</protein>
<keyword evidence="4 7" id="KW-0863">Zinc-finger</keyword>
<dbReference type="PROSITE" id="PS51801">
    <property type="entry name" value="ZF_CCHC_NOA"/>
    <property type="match status" value="1"/>
</dbReference>
<evidence type="ECO:0000256" key="5">
    <source>
        <dbReference type="ARBA" id="ARBA00022833"/>
    </source>
</evidence>
<dbReference type="Proteomes" id="UP000037069">
    <property type="component" value="Unassembled WGS sequence"/>
</dbReference>
<dbReference type="OMA" id="VAMRKNF"/>
<dbReference type="EMBL" id="JRES01000960">
    <property type="protein sequence ID" value="KNC26745.1"/>
    <property type="molecule type" value="Genomic_DNA"/>
</dbReference>
<keyword evidence="12" id="KW-1185">Reference proteome</keyword>
<dbReference type="GO" id="GO:0005737">
    <property type="term" value="C:cytoplasm"/>
    <property type="evidence" value="ECO:0007669"/>
    <property type="project" value="UniProtKB-SubCell"/>
</dbReference>
<proteinExistence type="predicted"/>
<keyword evidence="2" id="KW-0963">Cytoplasm</keyword>
<evidence type="ECO:0000256" key="2">
    <source>
        <dbReference type="ARBA" id="ARBA00022490"/>
    </source>
</evidence>
<evidence type="ECO:0000256" key="4">
    <source>
        <dbReference type="ARBA" id="ARBA00022771"/>
    </source>
</evidence>
<evidence type="ECO:0000256" key="7">
    <source>
        <dbReference type="PROSITE-ProRule" id="PRU01142"/>
    </source>
</evidence>
<dbReference type="GO" id="GO:0070530">
    <property type="term" value="F:K63-linked polyubiquitin modification-dependent protein binding"/>
    <property type="evidence" value="ECO:0007669"/>
    <property type="project" value="InterPro"/>
</dbReference>
<accession>A0A0L0C340</accession>
<dbReference type="InterPro" id="IPR032419">
    <property type="entry name" value="CC2-LZ_dom"/>
</dbReference>
<sequence length="616" mass="70178">MSDEESFVILGSSPMSSLEIDGIETKKNSLTSLESDTPGSRFTSLKRSQISDLHNAQEMATQTHEENLSQPQMAISKEKSLVKEVSHSSLKSIITDPKTGMENMTPKPHDIQPEMAEAVNKMQKLNISQQESLSAEVIAGSKLWSRQPQVQVEEHMMPISLEDCALKSPFEKEQQTDKNIKQIITNITDTNYKSIDENGKSSSNSSKSTPPTSIGNNLASSFLMGEVNADVLKTSVYSQFPSISMEACAEDVVKLQNMVSEYTVLKNTIKKANMTMKQFYNSSLQWKEKMKTMEEELDKCHKEIDMLRKHNQELEHNFKGQIEALEIARKKDREETIQEISEKNALVENMRAQIIKLEQQQLASFEFVAQNQSETKNNEQFQQLFITRQEHELKMKKLDRQLSEMLASNLDLKDVQNQYVDEINCLKVNLTAAEELIKKHRNEIAQLHVLDIEKQQEIEKLEQSLGELRATNEEQSERITLLEHQNEVHRKDFEMEQECRQTAVQEKQQILQDLRNLQRKNQELIEEHQKIAENYQKRLSTIGAGDAMLMSAAVASAESYINNPQRPIRTLPSPSSVPAAPTTAPPVAMHLCPICNKAFRTLHILTSHVNDCIDKN</sequence>
<gene>
    <name evidence="11" type="ORF">FF38_11364</name>
</gene>
<dbReference type="InterPro" id="IPR051301">
    <property type="entry name" value="Optineurin/NFkB_EssMod"/>
</dbReference>
<dbReference type="AlphaFoldDB" id="A0A0L0C340"/>
<keyword evidence="5" id="KW-0862">Zinc</keyword>
<evidence type="ECO:0000256" key="1">
    <source>
        <dbReference type="ARBA" id="ARBA00004496"/>
    </source>
</evidence>
<evidence type="ECO:0000256" key="3">
    <source>
        <dbReference type="ARBA" id="ARBA00022723"/>
    </source>
</evidence>
<evidence type="ECO:0000313" key="12">
    <source>
        <dbReference type="Proteomes" id="UP000037069"/>
    </source>
</evidence>
<evidence type="ECO:0000256" key="6">
    <source>
        <dbReference type="ARBA" id="ARBA00023054"/>
    </source>
</evidence>
<dbReference type="GO" id="GO:0008270">
    <property type="term" value="F:zinc ion binding"/>
    <property type="evidence" value="ECO:0007669"/>
    <property type="project" value="UniProtKB-KW"/>
</dbReference>
<dbReference type="InterPro" id="IPR034735">
    <property type="entry name" value="NEMO_ZF"/>
</dbReference>
<feature type="coiled-coil region" evidence="8">
    <location>
        <begin position="283"/>
        <end position="360"/>
    </location>
</feature>
<feature type="compositionally biased region" description="Low complexity" evidence="9">
    <location>
        <begin position="200"/>
        <end position="213"/>
    </location>
</feature>
<comment type="caution">
    <text evidence="11">The sequence shown here is derived from an EMBL/GenBank/DDBJ whole genome shotgun (WGS) entry which is preliminary data.</text>
</comment>
<evidence type="ECO:0000259" key="10">
    <source>
        <dbReference type="PROSITE" id="PS51801"/>
    </source>
</evidence>
<reference evidence="11 12" key="1">
    <citation type="journal article" date="2015" name="Nat. Commun.">
        <title>Lucilia cuprina genome unlocks parasitic fly biology to underpin future interventions.</title>
        <authorList>
            <person name="Anstead C.A."/>
            <person name="Korhonen P.K."/>
            <person name="Young N.D."/>
            <person name="Hall R.S."/>
            <person name="Jex A.R."/>
            <person name="Murali S.C."/>
            <person name="Hughes D.S."/>
            <person name="Lee S.F."/>
            <person name="Perry T."/>
            <person name="Stroehlein A.J."/>
            <person name="Ansell B.R."/>
            <person name="Breugelmans B."/>
            <person name="Hofmann A."/>
            <person name="Qu J."/>
            <person name="Dugan S."/>
            <person name="Lee S.L."/>
            <person name="Chao H."/>
            <person name="Dinh H."/>
            <person name="Han Y."/>
            <person name="Doddapaneni H.V."/>
            <person name="Worley K.C."/>
            <person name="Muzny D.M."/>
            <person name="Ioannidis P."/>
            <person name="Waterhouse R.M."/>
            <person name="Zdobnov E.M."/>
            <person name="James P.J."/>
            <person name="Bagnall N.H."/>
            <person name="Kotze A.C."/>
            <person name="Gibbs R.A."/>
            <person name="Richards S."/>
            <person name="Batterham P."/>
            <person name="Gasser R.B."/>
        </authorList>
    </citation>
    <scope>NUCLEOTIDE SEQUENCE [LARGE SCALE GENOMIC DNA]</scope>
    <source>
        <strain evidence="11 12">LS</strain>
        <tissue evidence="11">Full body</tissue>
    </source>
</reference>
<dbReference type="PANTHER" id="PTHR31553">
    <property type="entry name" value="NF-KAPPA-B ESSENTIAL MODULATOR"/>
    <property type="match status" value="1"/>
</dbReference>
<dbReference type="GO" id="GO:0005634">
    <property type="term" value="C:nucleus"/>
    <property type="evidence" value="ECO:0007669"/>
    <property type="project" value="TreeGrafter"/>
</dbReference>
<comment type="subcellular location">
    <subcellularLocation>
        <location evidence="1">Cytoplasm</location>
    </subcellularLocation>
</comment>
<feature type="coiled-coil region" evidence="8">
    <location>
        <begin position="388"/>
        <end position="534"/>
    </location>
</feature>
<keyword evidence="6 8" id="KW-0175">Coiled coil</keyword>
<feature type="domain" description="CCHC NOA-type" evidence="10">
    <location>
        <begin position="584"/>
        <end position="614"/>
    </location>
</feature>
<dbReference type="Pfam" id="PF16516">
    <property type="entry name" value="CC2-LZ"/>
    <property type="match status" value="1"/>
</dbReference>
<feature type="region of interest" description="Disordered" evidence="9">
    <location>
        <begin position="193"/>
        <end position="213"/>
    </location>
</feature>
<organism evidence="11 12">
    <name type="scientific">Lucilia cuprina</name>
    <name type="common">Green bottle fly</name>
    <name type="synonym">Australian sheep blowfly</name>
    <dbReference type="NCBI Taxonomy" id="7375"/>
    <lineage>
        <taxon>Eukaryota</taxon>
        <taxon>Metazoa</taxon>
        <taxon>Ecdysozoa</taxon>
        <taxon>Arthropoda</taxon>
        <taxon>Hexapoda</taxon>
        <taxon>Insecta</taxon>
        <taxon>Pterygota</taxon>
        <taxon>Neoptera</taxon>
        <taxon>Endopterygota</taxon>
        <taxon>Diptera</taxon>
        <taxon>Brachycera</taxon>
        <taxon>Muscomorpha</taxon>
        <taxon>Oestroidea</taxon>
        <taxon>Calliphoridae</taxon>
        <taxon>Luciliinae</taxon>
        <taxon>Lucilia</taxon>
    </lineage>
</organism>
<name>A0A0L0C340_LUCCU</name>
<evidence type="ECO:0000256" key="9">
    <source>
        <dbReference type="SAM" id="MobiDB-lite"/>
    </source>
</evidence>
<keyword evidence="3" id="KW-0479">Metal-binding</keyword>
<dbReference type="STRING" id="7375.A0A0L0C340"/>